<dbReference type="Proteomes" id="UP000671828">
    <property type="component" value="Chromosome"/>
</dbReference>
<evidence type="ECO:0000313" key="1">
    <source>
        <dbReference type="EMBL" id="QTR04103.1"/>
    </source>
</evidence>
<accession>A0A8T8HZL7</accession>
<organism evidence="1 2">
    <name type="scientific">Saccharothrix algeriensis</name>
    <dbReference type="NCBI Taxonomy" id="173560"/>
    <lineage>
        <taxon>Bacteria</taxon>
        <taxon>Bacillati</taxon>
        <taxon>Actinomycetota</taxon>
        <taxon>Actinomycetes</taxon>
        <taxon>Pseudonocardiales</taxon>
        <taxon>Pseudonocardiaceae</taxon>
        <taxon>Saccharothrix</taxon>
    </lineage>
</organism>
<sequence length="77" mass="8269">MALGAVDALPAFASPITAPTVVIGVDGIPEVRTMIDAGTSPLRATVVQDAHHLAENAVHVLERMHDRRHVVKRTVLR</sequence>
<dbReference type="Gene3D" id="3.40.50.2300">
    <property type="match status" value="2"/>
</dbReference>
<dbReference type="SUPFAM" id="SSF53822">
    <property type="entry name" value="Periplasmic binding protein-like I"/>
    <property type="match status" value="1"/>
</dbReference>
<gene>
    <name evidence="1" type="ORF">J7S33_03695</name>
</gene>
<reference evidence="1" key="1">
    <citation type="submission" date="2021-04" db="EMBL/GenBank/DDBJ databases">
        <title>Saccharothrix algeriensis WGS.</title>
        <authorList>
            <person name="Stuskova K."/>
            <person name="Hakalova E."/>
            <person name="Tebbal A.B."/>
            <person name="Eichmeier A."/>
        </authorList>
    </citation>
    <scope>NUCLEOTIDE SEQUENCE</scope>
    <source>
        <strain evidence="1">NRRL B-24137</strain>
    </source>
</reference>
<dbReference type="AlphaFoldDB" id="A0A8T8HZL7"/>
<evidence type="ECO:0000313" key="2">
    <source>
        <dbReference type="Proteomes" id="UP000671828"/>
    </source>
</evidence>
<proteinExistence type="predicted"/>
<dbReference type="EMBL" id="CP072788">
    <property type="protein sequence ID" value="QTR04103.1"/>
    <property type="molecule type" value="Genomic_DNA"/>
</dbReference>
<feature type="non-terminal residue" evidence="1">
    <location>
        <position position="77"/>
    </location>
</feature>
<dbReference type="InterPro" id="IPR028082">
    <property type="entry name" value="Peripla_BP_I"/>
</dbReference>
<name>A0A8T8HZL7_9PSEU</name>
<protein>
    <submittedName>
        <fullName evidence="1">Sugar ABC transporter substrate-binding protein</fullName>
    </submittedName>
</protein>